<organism evidence="1 2">
    <name type="scientific">Hyalomma asiaticum</name>
    <name type="common">Tick</name>
    <dbReference type="NCBI Taxonomy" id="266040"/>
    <lineage>
        <taxon>Eukaryota</taxon>
        <taxon>Metazoa</taxon>
        <taxon>Ecdysozoa</taxon>
        <taxon>Arthropoda</taxon>
        <taxon>Chelicerata</taxon>
        <taxon>Arachnida</taxon>
        <taxon>Acari</taxon>
        <taxon>Parasitiformes</taxon>
        <taxon>Ixodida</taxon>
        <taxon>Ixodoidea</taxon>
        <taxon>Ixodidae</taxon>
        <taxon>Hyalomminae</taxon>
        <taxon>Hyalomma</taxon>
    </lineage>
</organism>
<reference evidence="1" key="1">
    <citation type="submission" date="2020-05" db="EMBL/GenBank/DDBJ databases">
        <title>Large-scale comparative analyses of tick genomes elucidate their genetic diversity and vector capacities.</title>
        <authorList>
            <person name="Jia N."/>
            <person name="Wang J."/>
            <person name="Shi W."/>
            <person name="Du L."/>
            <person name="Sun Y."/>
            <person name="Zhan W."/>
            <person name="Jiang J."/>
            <person name="Wang Q."/>
            <person name="Zhang B."/>
            <person name="Ji P."/>
            <person name="Sakyi L.B."/>
            <person name="Cui X."/>
            <person name="Yuan T."/>
            <person name="Jiang B."/>
            <person name="Yang W."/>
            <person name="Lam T.T.-Y."/>
            <person name="Chang Q."/>
            <person name="Ding S."/>
            <person name="Wang X."/>
            <person name="Zhu J."/>
            <person name="Ruan X."/>
            <person name="Zhao L."/>
            <person name="Wei J."/>
            <person name="Que T."/>
            <person name="Du C."/>
            <person name="Cheng J."/>
            <person name="Dai P."/>
            <person name="Han X."/>
            <person name="Huang E."/>
            <person name="Gao Y."/>
            <person name="Liu J."/>
            <person name="Shao H."/>
            <person name="Ye R."/>
            <person name="Li L."/>
            <person name="Wei W."/>
            <person name="Wang X."/>
            <person name="Wang C."/>
            <person name="Yang T."/>
            <person name="Huo Q."/>
            <person name="Li W."/>
            <person name="Guo W."/>
            <person name="Chen H."/>
            <person name="Zhou L."/>
            <person name="Ni X."/>
            <person name="Tian J."/>
            <person name="Zhou Y."/>
            <person name="Sheng Y."/>
            <person name="Liu T."/>
            <person name="Pan Y."/>
            <person name="Xia L."/>
            <person name="Li J."/>
            <person name="Zhao F."/>
            <person name="Cao W."/>
        </authorList>
    </citation>
    <scope>NUCLEOTIDE SEQUENCE</scope>
    <source>
        <strain evidence="1">Hyas-2018</strain>
    </source>
</reference>
<dbReference type="Proteomes" id="UP000821845">
    <property type="component" value="Chromosome 9"/>
</dbReference>
<protein>
    <submittedName>
        <fullName evidence="1">Uncharacterized protein</fullName>
    </submittedName>
</protein>
<accession>A0ACB7RIR7</accession>
<dbReference type="EMBL" id="CM023489">
    <property type="protein sequence ID" value="KAH6922453.1"/>
    <property type="molecule type" value="Genomic_DNA"/>
</dbReference>
<evidence type="ECO:0000313" key="1">
    <source>
        <dbReference type="EMBL" id="KAH6922453.1"/>
    </source>
</evidence>
<name>A0ACB7RIR7_HYAAI</name>
<sequence length="805" mass="90281">MVHIEIGQSAARRDVSVERPSKAAPDEPGSLHALRPSGFPDDNACHIQTTNDAHPLSRVLASHSGAPSSSFVCLDSSSTRHRFPPVIEEKDEEGHVSWLGRQHARSGNVGPPVAAELGLHLPPQFAVTAAHPQIKSLPFPFFLILASSHISAKSPPRHSTSLSHAEANRSPLNTTCFHGPTTELSRTDALDQNFQALVVRVRLTPFPRRDMFIATVLSTLVIVAAINYFCRKLNKQGDDQENQGVWTAARARSSSSPVKPTTYTVTSALCSVHEEVFKMAAAPRMATGDVAPFEPVPPRVPDRPCFDDKDEDKHDPEVLSQGEGPQQQPNRGVPTIESRQKFAFDSKLASLDTAKYKCLVQKVVGLQAMAKGMLLRRSFSDLLRRRHAAATRIQSWWRHMQSRRMDATGDAFFSKYESMLDAPIYRVYQSEESEVTWSADETDMLIEHSDDSCVESELTLDPSPEQRTEESRLMFGDLMGVTGHSSPLKFADLMETMREPQGFVKIAEGTHCDLFRLHSREGTSVLKVINLEYIVKFWDTLYAEAVISLELAKLRKAGDYHTTGFSDTKRIFCVLDRYPRELIQAWKDYTSWKRTDHQHGPDTLDTAQPYLVFRFAYAGVPLTQVKLDNALQLRSILQQVALSLAVAEGALQFEHRDLSLNHVLVDETTFQLFQFCMGGKNVFINSWGVRATIIDFAAARIRNASTGLIVFSNLNHAHPCESRHSNVYSIYKEIGNITKGNWAGYYPRTNVACLTHLTNQLYQAYQGKFGRLSDRKEAEAWNEIHAWRLALPEYRSVSDFVAARF</sequence>
<keyword evidence="2" id="KW-1185">Reference proteome</keyword>
<gene>
    <name evidence="1" type="ORF">HPB50_014057</name>
</gene>
<evidence type="ECO:0000313" key="2">
    <source>
        <dbReference type="Proteomes" id="UP000821845"/>
    </source>
</evidence>
<proteinExistence type="predicted"/>
<comment type="caution">
    <text evidence="1">The sequence shown here is derived from an EMBL/GenBank/DDBJ whole genome shotgun (WGS) entry which is preliminary data.</text>
</comment>